<dbReference type="OrthoDB" id="9808930at2"/>
<protein>
    <recommendedName>
        <fullName evidence="8">Tic20 family protein</fullName>
    </recommendedName>
</protein>
<organism evidence="6 7">
    <name type="scientific">Chitinophaga polysaccharea</name>
    <dbReference type="NCBI Taxonomy" id="1293035"/>
    <lineage>
        <taxon>Bacteria</taxon>
        <taxon>Pseudomonadati</taxon>
        <taxon>Bacteroidota</taxon>
        <taxon>Chitinophagia</taxon>
        <taxon>Chitinophagales</taxon>
        <taxon>Chitinophagaceae</taxon>
        <taxon>Chitinophaga</taxon>
    </lineage>
</organism>
<dbReference type="InterPro" id="IPR019109">
    <property type="entry name" value="MamF_MmsF"/>
</dbReference>
<accession>A0A561PWE4</accession>
<reference evidence="6 7" key="1">
    <citation type="submission" date="2019-06" db="EMBL/GenBank/DDBJ databases">
        <title>Sorghum-associated microbial communities from plants grown in Nebraska, USA.</title>
        <authorList>
            <person name="Schachtman D."/>
        </authorList>
    </citation>
    <scope>NUCLEOTIDE SEQUENCE [LARGE SCALE GENOMIC DNA]</scope>
    <source>
        <strain evidence="6 7">1209</strain>
    </source>
</reference>
<evidence type="ECO:0000313" key="7">
    <source>
        <dbReference type="Proteomes" id="UP000320811"/>
    </source>
</evidence>
<feature type="transmembrane region" description="Helical" evidence="5">
    <location>
        <begin position="12"/>
        <end position="39"/>
    </location>
</feature>
<evidence type="ECO:0000256" key="5">
    <source>
        <dbReference type="SAM" id="Phobius"/>
    </source>
</evidence>
<dbReference type="RefSeq" id="WP_145665903.1">
    <property type="nucleotide sequence ID" value="NZ_VIWO01000002.1"/>
</dbReference>
<evidence type="ECO:0000256" key="3">
    <source>
        <dbReference type="ARBA" id="ARBA00022989"/>
    </source>
</evidence>
<sequence length="136" mass="15661">MNPKEERTWSTFIHLGGLIGMWIIPTVGNIIGALVLWLIKRNDSHLVDDQGKEAVNFQITYSLAVIAAKIVENILYGIWSVATFWSRPWWNFSFTWGWGSLVQILWLLNVIFSIVAAVRANEGRIYRYPLSLRLVK</sequence>
<dbReference type="EMBL" id="VIWO01000002">
    <property type="protein sequence ID" value="TWF42417.1"/>
    <property type="molecule type" value="Genomic_DNA"/>
</dbReference>
<gene>
    <name evidence="6" type="ORF">FHW36_102173</name>
</gene>
<dbReference type="AlphaFoldDB" id="A0A561PWE4"/>
<keyword evidence="4 5" id="KW-0472">Membrane</keyword>
<feature type="transmembrane region" description="Helical" evidence="5">
    <location>
        <begin position="98"/>
        <end position="118"/>
    </location>
</feature>
<keyword evidence="3 5" id="KW-1133">Transmembrane helix</keyword>
<proteinExistence type="predicted"/>
<evidence type="ECO:0000313" key="6">
    <source>
        <dbReference type="EMBL" id="TWF42417.1"/>
    </source>
</evidence>
<evidence type="ECO:0000256" key="1">
    <source>
        <dbReference type="ARBA" id="ARBA00004141"/>
    </source>
</evidence>
<comment type="subcellular location">
    <subcellularLocation>
        <location evidence="1">Membrane</location>
        <topology evidence="1">Multi-pass membrane protein</topology>
    </subcellularLocation>
</comment>
<dbReference type="Proteomes" id="UP000320811">
    <property type="component" value="Unassembled WGS sequence"/>
</dbReference>
<keyword evidence="7" id="KW-1185">Reference proteome</keyword>
<dbReference type="Pfam" id="PF09685">
    <property type="entry name" value="MamF_MmsF"/>
    <property type="match status" value="1"/>
</dbReference>
<feature type="transmembrane region" description="Helical" evidence="5">
    <location>
        <begin position="59"/>
        <end position="78"/>
    </location>
</feature>
<evidence type="ECO:0000256" key="2">
    <source>
        <dbReference type="ARBA" id="ARBA00022692"/>
    </source>
</evidence>
<keyword evidence="2 5" id="KW-0812">Transmembrane</keyword>
<evidence type="ECO:0008006" key="8">
    <source>
        <dbReference type="Google" id="ProtNLM"/>
    </source>
</evidence>
<evidence type="ECO:0000256" key="4">
    <source>
        <dbReference type="ARBA" id="ARBA00023136"/>
    </source>
</evidence>
<comment type="caution">
    <text evidence="6">The sequence shown here is derived from an EMBL/GenBank/DDBJ whole genome shotgun (WGS) entry which is preliminary data.</text>
</comment>
<name>A0A561PWE4_9BACT</name>